<dbReference type="InterPro" id="IPR005063">
    <property type="entry name" value="Transposase_27"/>
</dbReference>
<reference evidence="2" key="4">
    <citation type="submission" date="2017-11" db="EMBL/GenBank/DDBJ databases">
        <title>Complete genome sequence of Serratia sp. ATCC 39006.</title>
        <authorList>
            <person name="Hampton H.G."/>
            <person name="Jackson S.A."/>
            <person name="Jauregui R."/>
            <person name="Poulter G.T.M."/>
            <person name="Salmond G.P.C."/>
            <person name="Fineran P.C."/>
        </authorList>
    </citation>
    <scope>NUCLEOTIDE SEQUENCE</scope>
    <source>
        <strain evidence="2">ATCC 39006</strain>
    </source>
</reference>
<dbReference type="GO" id="GO:0004803">
    <property type="term" value="F:transposase activity"/>
    <property type="evidence" value="ECO:0007669"/>
    <property type="project" value="InterPro"/>
</dbReference>
<gene>
    <name evidence="1" type="ORF">CWC46_06480</name>
    <name evidence="2" type="ORF">Ser39006_006485</name>
</gene>
<dbReference type="AlphaFoldDB" id="A0A2I5TGW6"/>
<dbReference type="GO" id="GO:0006313">
    <property type="term" value="P:DNA transposition"/>
    <property type="evidence" value="ECO:0007669"/>
    <property type="project" value="InterPro"/>
</dbReference>
<name>A0A2I5TGW6_SERS3</name>
<dbReference type="Proteomes" id="UP000233778">
    <property type="component" value="Chromosome"/>
</dbReference>
<reference evidence="2 3" key="1">
    <citation type="journal article" date="2013" name="Genome Announc.">
        <title>Draft genome sequence of Serratia sp. strain ATCC 39006, a model bacterium for analysis of the biosynthesis and regulation of prodigiosin, a carbapenem, and gas vesicles.</title>
        <authorList>
            <person name="Fineran P.C."/>
            <person name="Iglesias Cans M.C."/>
            <person name="Ramsay J.P."/>
            <person name="Wilf N.M."/>
            <person name="Cossyleon D."/>
            <person name="McNeil M.B."/>
            <person name="Williamson N.R."/>
            <person name="Monson R.E."/>
            <person name="Becher S.A."/>
            <person name="Stanton J.A."/>
            <person name="Brugger K."/>
            <person name="Brown S.D."/>
            <person name="Salmond G.P."/>
        </authorList>
    </citation>
    <scope>NUCLEOTIDE SEQUENCE [LARGE SCALE GENOMIC DNA]</scope>
    <source>
        <strain evidence="2">ATCC 39006</strain>
        <strain evidence="3">ATCC 39006 / SC 11482</strain>
    </source>
</reference>
<dbReference type="KEGG" id="serq:CWC46_06480"/>
<evidence type="ECO:0000313" key="3">
    <source>
        <dbReference type="Proteomes" id="UP000017700"/>
    </source>
</evidence>
<evidence type="ECO:0000313" key="1">
    <source>
        <dbReference type="EMBL" id="AUG99497.1"/>
    </source>
</evidence>
<sequence length="46" mass="5256">MTLVASPFGSREPRIECHHLNLGQHLARLKRKCRSLSTSVEMHDNV</sequence>
<reference evidence="1 4" key="3">
    <citation type="submission" date="2017-11" db="EMBL/GenBank/DDBJ databases">
        <title>Complete genome sequence of Serratia sp. ATCC 39006 LacA.</title>
        <authorList>
            <person name="Hampton H.G."/>
            <person name="Jackson S.A."/>
            <person name="Jauregui R."/>
            <person name="Poulter G.T.M."/>
            <person name="Salmond G.P.C."/>
            <person name="Fineran P.C."/>
        </authorList>
    </citation>
    <scope>NUCLEOTIDE SEQUENCE [LARGE SCALE GENOMIC DNA]</scope>
    <source>
        <strain evidence="1 4">ATCC 39006</strain>
    </source>
</reference>
<dbReference type="Proteomes" id="UP000017700">
    <property type="component" value="Chromosome"/>
</dbReference>
<organism evidence="2 3">
    <name type="scientific">Serratia sp. (strain ATCC 39006)</name>
    <name type="common">Prodigiosinella confusarubida</name>
    <dbReference type="NCBI Taxonomy" id="104623"/>
    <lineage>
        <taxon>Bacteria</taxon>
        <taxon>Pseudomonadati</taxon>
        <taxon>Pseudomonadota</taxon>
        <taxon>Gammaproteobacteria</taxon>
        <taxon>Enterobacterales</taxon>
        <taxon>Pectobacteriaceae</taxon>
        <taxon>Prodigiosinella</taxon>
    </lineage>
</organism>
<dbReference type="Pfam" id="PF03400">
    <property type="entry name" value="DDE_Tnp_IS1"/>
    <property type="match status" value="1"/>
</dbReference>
<evidence type="ECO:0000313" key="2">
    <source>
        <dbReference type="EMBL" id="AUH03815.1"/>
    </source>
</evidence>
<dbReference type="GO" id="GO:0003677">
    <property type="term" value="F:DNA binding"/>
    <property type="evidence" value="ECO:0007669"/>
    <property type="project" value="InterPro"/>
</dbReference>
<reference evidence="2" key="2">
    <citation type="submission" date="2013-09" db="EMBL/GenBank/DDBJ databases">
        <authorList>
            <person name="Wang G."/>
            <person name="Yang Y."/>
            <person name="Su Y."/>
        </authorList>
    </citation>
    <scope>NUCLEOTIDE SEQUENCE</scope>
    <source>
        <strain evidence="2">ATCC 39006</strain>
    </source>
</reference>
<evidence type="ECO:0000313" key="4">
    <source>
        <dbReference type="Proteomes" id="UP000233778"/>
    </source>
</evidence>
<dbReference type="EMBL" id="CP025085">
    <property type="protein sequence ID" value="AUG99497.1"/>
    <property type="molecule type" value="Genomic_DNA"/>
</dbReference>
<accession>A0A2I5TGW6</accession>
<keyword evidence="3" id="KW-1185">Reference proteome</keyword>
<dbReference type="KEGG" id="sera:Ser39006_006485"/>
<proteinExistence type="predicted"/>
<dbReference type="EMBL" id="CP025084">
    <property type="protein sequence ID" value="AUH03815.1"/>
    <property type="molecule type" value="Genomic_DNA"/>
</dbReference>
<protein>
    <submittedName>
        <fullName evidence="2">Uncharacterized protein</fullName>
    </submittedName>
</protein>